<dbReference type="GO" id="GO:0016887">
    <property type="term" value="F:ATP hydrolysis activity"/>
    <property type="evidence" value="ECO:0007669"/>
    <property type="project" value="InterPro"/>
</dbReference>
<keyword evidence="7" id="KW-1185">Reference proteome</keyword>
<proteinExistence type="inferred from homology"/>
<dbReference type="GO" id="GO:0005524">
    <property type="term" value="F:ATP binding"/>
    <property type="evidence" value="ECO:0007669"/>
    <property type="project" value="UniProtKB-KW"/>
</dbReference>
<comment type="similarity">
    <text evidence="1">Belongs to the ABC transporter superfamily.</text>
</comment>
<dbReference type="EMBL" id="JACHGY010000001">
    <property type="protein sequence ID" value="MBB6428542.1"/>
    <property type="molecule type" value="Genomic_DNA"/>
</dbReference>
<dbReference type="PROSITE" id="PS50893">
    <property type="entry name" value="ABC_TRANSPORTER_2"/>
    <property type="match status" value="1"/>
</dbReference>
<dbReference type="SMART" id="SM00382">
    <property type="entry name" value="AAA"/>
    <property type="match status" value="1"/>
</dbReference>
<dbReference type="PANTHER" id="PTHR42734:SF5">
    <property type="entry name" value="IRON TRANSPORT SYSTEM ATP-BINDING PROTEIN HI_0361-RELATED"/>
    <property type="match status" value="1"/>
</dbReference>
<dbReference type="InterPro" id="IPR050153">
    <property type="entry name" value="Metal_Ion_Import_ABC"/>
</dbReference>
<evidence type="ECO:0000313" key="7">
    <source>
        <dbReference type="Proteomes" id="UP000541810"/>
    </source>
</evidence>
<keyword evidence="2" id="KW-0813">Transport</keyword>
<dbReference type="AlphaFoldDB" id="A0A7X0H3T5"/>
<evidence type="ECO:0000259" key="5">
    <source>
        <dbReference type="PROSITE" id="PS50893"/>
    </source>
</evidence>
<dbReference type="SUPFAM" id="SSF52540">
    <property type="entry name" value="P-loop containing nucleoside triphosphate hydrolases"/>
    <property type="match status" value="1"/>
</dbReference>
<dbReference type="Proteomes" id="UP000541810">
    <property type="component" value="Unassembled WGS sequence"/>
</dbReference>
<dbReference type="Gene3D" id="3.40.50.300">
    <property type="entry name" value="P-loop containing nucleotide triphosphate hydrolases"/>
    <property type="match status" value="1"/>
</dbReference>
<dbReference type="RefSeq" id="WP_184675777.1">
    <property type="nucleotide sequence ID" value="NZ_JACHGY010000001.1"/>
</dbReference>
<evidence type="ECO:0000256" key="2">
    <source>
        <dbReference type="ARBA" id="ARBA00022448"/>
    </source>
</evidence>
<evidence type="ECO:0000256" key="4">
    <source>
        <dbReference type="ARBA" id="ARBA00022840"/>
    </source>
</evidence>
<organism evidence="6 7">
    <name type="scientific">Algisphaera agarilytica</name>
    <dbReference type="NCBI Taxonomy" id="1385975"/>
    <lineage>
        <taxon>Bacteria</taxon>
        <taxon>Pseudomonadati</taxon>
        <taxon>Planctomycetota</taxon>
        <taxon>Phycisphaerae</taxon>
        <taxon>Phycisphaerales</taxon>
        <taxon>Phycisphaeraceae</taxon>
        <taxon>Algisphaera</taxon>
    </lineage>
</organism>
<dbReference type="InterPro" id="IPR003593">
    <property type="entry name" value="AAA+_ATPase"/>
</dbReference>
<evidence type="ECO:0000313" key="6">
    <source>
        <dbReference type="EMBL" id="MBB6428542.1"/>
    </source>
</evidence>
<feature type="domain" description="ABC transporter" evidence="5">
    <location>
        <begin position="8"/>
        <end position="239"/>
    </location>
</feature>
<reference evidence="6 7" key="1">
    <citation type="submission" date="2020-08" db="EMBL/GenBank/DDBJ databases">
        <title>Genomic Encyclopedia of Type Strains, Phase IV (KMG-IV): sequencing the most valuable type-strain genomes for metagenomic binning, comparative biology and taxonomic classification.</title>
        <authorList>
            <person name="Goeker M."/>
        </authorList>
    </citation>
    <scope>NUCLEOTIDE SEQUENCE [LARGE SCALE GENOMIC DNA]</scope>
    <source>
        <strain evidence="6 7">DSM 103725</strain>
    </source>
</reference>
<dbReference type="InterPro" id="IPR017871">
    <property type="entry name" value="ABC_transporter-like_CS"/>
</dbReference>
<name>A0A7X0H3T5_9BACT</name>
<evidence type="ECO:0000256" key="3">
    <source>
        <dbReference type="ARBA" id="ARBA00022741"/>
    </source>
</evidence>
<dbReference type="PANTHER" id="PTHR42734">
    <property type="entry name" value="METAL TRANSPORT SYSTEM ATP-BINDING PROTEIN TM_0124-RELATED"/>
    <property type="match status" value="1"/>
</dbReference>
<sequence length="264" mass="29160">MTVSPLPLQATDVTVAYDARPVLRSVSFSLEPGQMLGIVGPNGAGKSTLLKSLLGLIQPDFGQVRVFGEAVDDVRSRIAYVPQTEGVDWDFPITVREVVLMGRYGQKGWFGRPTKEDRERAHIALEKVGMAKFEKRHIRQLSGGQQRRVFLARALCQGAELLLLDEPFAGVDAATEKAIFALIDQMAVEGKALLVVNHDLSILDRFDRVLLLNQRVIAFGSPDVVVTEENLRATYGGRLSLLDEADETLRQRRVTGDPHLARTT</sequence>
<dbReference type="Pfam" id="PF00005">
    <property type="entry name" value="ABC_tran"/>
    <property type="match status" value="1"/>
</dbReference>
<gene>
    <name evidence="6" type="ORF">HNQ40_000348</name>
</gene>
<comment type="caution">
    <text evidence="6">The sequence shown here is derived from an EMBL/GenBank/DDBJ whole genome shotgun (WGS) entry which is preliminary data.</text>
</comment>
<protein>
    <submittedName>
        <fullName evidence="6">Manganese/zinc/iron transport system ATP-binding protein</fullName>
    </submittedName>
</protein>
<dbReference type="InterPro" id="IPR003439">
    <property type="entry name" value="ABC_transporter-like_ATP-bd"/>
</dbReference>
<dbReference type="PROSITE" id="PS00211">
    <property type="entry name" value="ABC_TRANSPORTER_1"/>
    <property type="match status" value="1"/>
</dbReference>
<dbReference type="FunFam" id="3.40.50.300:FF:000134">
    <property type="entry name" value="Iron-enterobactin ABC transporter ATP-binding protein"/>
    <property type="match status" value="1"/>
</dbReference>
<keyword evidence="4 6" id="KW-0067">ATP-binding</keyword>
<dbReference type="InterPro" id="IPR027417">
    <property type="entry name" value="P-loop_NTPase"/>
</dbReference>
<evidence type="ECO:0000256" key="1">
    <source>
        <dbReference type="ARBA" id="ARBA00005417"/>
    </source>
</evidence>
<dbReference type="CDD" id="cd03235">
    <property type="entry name" value="ABC_Metallic_Cations"/>
    <property type="match status" value="1"/>
</dbReference>
<keyword evidence="3" id="KW-0547">Nucleotide-binding</keyword>
<accession>A0A7X0H3T5</accession>